<feature type="compositionally biased region" description="Basic and acidic residues" evidence="1">
    <location>
        <begin position="196"/>
        <end position="208"/>
    </location>
</feature>
<feature type="region of interest" description="Disordered" evidence="1">
    <location>
        <begin position="314"/>
        <end position="369"/>
    </location>
</feature>
<dbReference type="EMBL" id="QWIT01000358">
    <property type="protein sequence ID" value="RMZ25377.1"/>
    <property type="molecule type" value="Genomic_DNA"/>
</dbReference>
<feature type="compositionally biased region" description="Basic and acidic residues" evidence="1">
    <location>
        <begin position="243"/>
        <end position="261"/>
    </location>
</feature>
<reference evidence="4 5" key="1">
    <citation type="journal article" date="2018" name="BMC Genomics">
        <title>Genomic evidence for intraspecific hybridization in a clonal and extremely halotolerant yeast.</title>
        <authorList>
            <person name="Gostincar C."/>
            <person name="Stajich J.E."/>
            <person name="Zupancic J."/>
            <person name="Zalar P."/>
            <person name="Gunde-Cimerman N."/>
        </authorList>
    </citation>
    <scope>NUCLEOTIDE SEQUENCE [LARGE SCALE GENOMIC DNA]</scope>
    <source>
        <strain evidence="3 5">EXF-120</strain>
        <strain evidence="2 4">EXF-562</strain>
    </source>
</reference>
<feature type="compositionally biased region" description="Gly residues" evidence="1">
    <location>
        <begin position="1001"/>
        <end position="1020"/>
    </location>
</feature>
<accession>A0A3M7GG35</accession>
<feature type="region of interest" description="Disordered" evidence="1">
    <location>
        <begin position="746"/>
        <end position="774"/>
    </location>
</feature>
<evidence type="ECO:0000313" key="2">
    <source>
        <dbReference type="EMBL" id="RMY99878.1"/>
    </source>
</evidence>
<feature type="compositionally biased region" description="Low complexity" evidence="1">
    <location>
        <begin position="214"/>
        <end position="225"/>
    </location>
</feature>
<evidence type="ECO:0000256" key="1">
    <source>
        <dbReference type="SAM" id="MobiDB-lite"/>
    </source>
</evidence>
<feature type="region of interest" description="Disordered" evidence="1">
    <location>
        <begin position="837"/>
        <end position="859"/>
    </location>
</feature>
<evidence type="ECO:0000313" key="3">
    <source>
        <dbReference type="EMBL" id="RMZ25377.1"/>
    </source>
</evidence>
<evidence type="ECO:0000313" key="4">
    <source>
        <dbReference type="Proteomes" id="UP000280598"/>
    </source>
</evidence>
<dbReference type="AlphaFoldDB" id="A0A3M7GG35"/>
<feature type="compositionally biased region" description="Basic and acidic residues" evidence="1">
    <location>
        <begin position="753"/>
        <end position="772"/>
    </location>
</feature>
<comment type="caution">
    <text evidence="2">The sequence shown here is derived from an EMBL/GenBank/DDBJ whole genome shotgun (WGS) entry which is preliminary data.</text>
</comment>
<evidence type="ECO:0000313" key="5">
    <source>
        <dbReference type="Proteomes" id="UP000281677"/>
    </source>
</evidence>
<dbReference type="Proteomes" id="UP000280598">
    <property type="component" value="Unassembled WGS sequence"/>
</dbReference>
<feature type="compositionally biased region" description="Basic and acidic residues" evidence="1">
    <location>
        <begin position="18"/>
        <end position="34"/>
    </location>
</feature>
<feature type="compositionally biased region" description="Pro residues" evidence="1">
    <location>
        <begin position="351"/>
        <end position="364"/>
    </location>
</feature>
<dbReference type="Proteomes" id="UP000281677">
    <property type="component" value="Unassembled WGS sequence"/>
</dbReference>
<feature type="region of interest" description="Disordered" evidence="1">
    <location>
        <begin position="1"/>
        <end position="286"/>
    </location>
</feature>
<feature type="compositionally biased region" description="Low complexity" evidence="1">
    <location>
        <begin position="56"/>
        <end position="66"/>
    </location>
</feature>
<organism evidence="2 4">
    <name type="scientific">Hortaea werneckii</name>
    <name type="common">Black yeast</name>
    <name type="synonym">Cladosporium werneckii</name>
    <dbReference type="NCBI Taxonomy" id="91943"/>
    <lineage>
        <taxon>Eukaryota</taxon>
        <taxon>Fungi</taxon>
        <taxon>Dikarya</taxon>
        <taxon>Ascomycota</taxon>
        <taxon>Pezizomycotina</taxon>
        <taxon>Dothideomycetes</taxon>
        <taxon>Dothideomycetidae</taxon>
        <taxon>Mycosphaerellales</taxon>
        <taxon>Teratosphaeriaceae</taxon>
        <taxon>Hortaea</taxon>
    </lineage>
</organism>
<proteinExistence type="predicted"/>
<feature type="region of interest" description="Disordered" evidence="1">
    <location>
        <begin position="541"/>
        <end position="566"/>
    </location>
</feature>
<sequence>MQHVPSGVFQKLQQQREGQTRQESREPGSDDARGSRGYKRPHAPSSSPVSLSTTDLALASFSSSEASLHREPKAQSLRRPQAQRETSRRRLRTKSSSEQPVPSGAGSVHQRSGPGSRTPSPTPRESASTQVPSQLLGGRTGPNASVLMHTEPSHALDKLPESPGSDKSTFIYHVAQQEATAEQLRSLLSSQKNNGKHAEPLTKRRASEPHTPVSLSHSDSSSGKTSSKESKLSRASSFAMLLRHNEPDYRLFKKKSRPEEHRRKRSPPSHSKPSPPKRTPSFYAPKVVEDSSILPLNLQQSSLSLATVGMATITSQPAVSDLVPPKVREPSPRRPIKRVPTWTAETDTQSPTPPTAPAKAPPPILSKRPRLISIPKLPDLPKAELEPIVLPPSLQIANSVQQARNELTSRSSESPSRSHSRESERGRPRVRSPSQRYSNRSKPIESVPRHYHDVTPPNVDPSSPGHALFRHNDHYFRTFSPETMYMKVFTPTMIPPSQDYFRLIPSSVSSEHMPLALRPTSPDKSPPSSPIVLDSMHSPAVAKAPPLASPGSAVRPSLGQRKRGSLFKTLRRSAPATVTFETPSIGVTHASLVSTPLGEHFVGGSLLERRNNDVSSGSSEASSPGYFARPRLKQQSSEASSSLLSSTDVGDRVAKRPQLGHSKSSSEHLSPLTLPKPKSRLRHSATLEDIQDADVSTVVPKVYNTEVDAELRFASEQLNKAVNAQEHGEASVKEQKSLSWLPSEMTRLNTPPEEPHLPTDTESGEKSPDKRTLGKLNGKMRTAVKQLVTGRLQGPSVIKRTGLDAATHVPAKRSRSITPKLSVTTLLHKASFPQINKLKKKPSESTLTPSQPDQLSSRPSFDLTVTDFEQTPFVQRYGNTLRAEHNRIRNLVDATLDDDRDDDEELVQLGFEQDVPDHLPNSPLCPLSSRHRSGGKGICPLHGRRKLAPSSPSSPASSNGHQLLQQQRTPTKLEPRIVYEGRVDNGVESWRDGNGAAIGKPGAGGGGGGNNGGNGGGNGGSLDYEGGKSYKRQRTSYARAGEERGWRGG</sequence>
<feature type="region of interest" description="Disordered" evidence="1">
    <location>
        <begin position="400"/>
        <end position="464"/>
    </location>
</feature>
<feature type="compositionally biased region" description="Basic and acidic residues" evidence="1">
    <location>
        <begin position="151"/>
        <end position="160"/>
    </location>
</feature>
<feature type="compositionally biased region" description="Basic and acidic residues" evidence="1">
    <location>
        <begin position="971"/>
        <end position="991"/>
    </location>
</feature>
<feature type="compositionally biased region" description="Low complexity" evidence="1">
    <location>
        <begin position="636"/>
        <end position="646"/>
    </location>
</feature>
<gene>
    <name evidence="3" type="ORF">D0859_10572</name>
    <name evidence="2" type="ORF">D0860_08176</name>
</gene>
<feature type="compositionally biased region" description="Basic and acidic residues" evidence="1">
    <location>
        <begin position="1040"/>
        <end position="1049"/>
    </location>
</feature>
<protein>
    <submittedName>
        <fullName evidence="2">Uncharacterized protein</fullName>
    </submittedName>
</protein>
<feature type="compositionally biased region" description="Polar residues" evidence="1">
    <location>
        <begin position="44"/>
        <end position="55"/>
    </location>
</feature>
<dbReference type="OrthoDB" id="3648773at2759"/>
<feature type="compositionally biased region" description="Polar residues" evidence="1">
    <location>
        <begin position="959"/>
        <end position="970"/>
    </location>
</feature>
<feature type="region of interest" description="Disordered" evidence="1">
    <location>
        <begin position="911"/>
        <end position="1049"/>
    </location>
</feature>
<feature type="compositionally biased region" description="Polar residues" evidence="1">
    <location>
        <begin position="844"/>
        <end position="859"/>
    </location>
</feature>
<feature type="region of interest" description="Disordered" evidence="1">
    <location>
        <begin position="609"/>
        <end position="678"/>
    </location>
</feature>
<name>A0A3M7GG35_HORWE</name>
<feature type="compositionally biased region" description="Polar residues" evidence="1">
    <location>
        <begin position="432"/>
        <end position="441"/>
    </location>
</feature>
<feature type="compositionally biased region" description="Low complexity" evidence="1">
    <location>
        <begin position="948"/>
        <end position="958"/>
    </location>
</feature>
<dbReference type="EMBL" id="QWIS01000261">
    <property type="protein sequence ID" value="RMY99878.1"/>
    <property type="molecule type" value="Genomic_DNA"/>
</dbReference>